<dbReference type="GO" id="GO:0016020">
    <property type="term" value="C:membrane"/>
    <property type="evidence" value="ECO:0007669"/>
    <property type="project" value="UniProtKB-SubCell"/>
</dbReference>
<dbReference type="RefSeq" id="WP_396022348.1">
    <property type="nucleotide sequence ID" value="NZ_JAIRBC010000039.1"/>
</dbReference>
<dbReference type="GO" id="GO:0004252">
    <property type="term" value="F:serine-type endopeptidase activity"/>
    <property type="evidence" value="ECO:0007669"/>
    <property type="project" value="InterPro"/>
</dbReference>
<feature type="transmembrane region" description="Helical" evidence="5">
    <location>
        <begin position="164"/>
        <end position="183"/>
    </location>
</feature>
<feature type="transmembrane region" description="Helical" evidence="5">
    <location>
        <begin position="139"/>
        <end position="158"/>
    </location>
</feature>
<dbReference type="InterPro" id="IPR022764">
    <property type="entry name" value="Peptidase_S54_rhomboid_dom"/>
</dbReference>
<name>A0AAE3EZK0_9FLAO</name>
<reference evidence="7" key="1">
    <citation type="submission" date="2023-02" db="EMBL/GenBank/DDBJ databases">
        <title>Genome of Flavobacteriaceae gen. nov. sp. strain F89.</title>
        <authorList>
            <person name="Wang Y."/>
        </authorList>
    </citation>
    <scope>NUCLEOTIDE SEQUENCE</scope>
    <source>
        <strain evidence="7">F89</strain>
    </source>
</reference>
<keyword evidence="7" id="KW-0378">Hydrolase</keyword>
<keyword evidence="8" id="KW-1185">Reference proteome</keyword>
<evidence type="ECO:0000256" key="4">
    <source>
        <dbReference type="ARBA" id="ARBA00023136"/>
    </source>
</evidence>
<dbReference type="EMBL" id="JAIRBC010000039">
    <property type="protein sequence ID" value="MCG2462641.1"/>
    <property type="molecule type" value="Genomic_DNA"/>
</dbReference>
<feature type="transmembrane region" description="Helical" evidence="5">
    <location>
        <begin position="114"/>
        <end position="132"/>
    </location>
</feature>
<keyword evidence="3 5" id="KW-1133">Transmembrane helix</keyword>
<accession>A0AAE3EZK0</accession>
<evidence type="ECO:0000259" key="6">
    <source>
        <dbReference type="Pfam" id="PF01694"/>
    </source>
</evidence>
<comment type="subcellular location">
    <subcellularLocation>
        <location evidence="1">Membrane</location>
        <topology evidence="1">Multi-pass membrane protein</topology>
    </subcellularLocation>
</comment>
<evidence type="ECO:0000256" key="3">
    <source>
        <dbReference type="ARBA" id="ARBA00022989"/>
    </source>
</evidence>
<evidence type="ECO:0000256" key="2">
    <source>
        <dbReference type="ARBA" id="ARBA00022692"/>
    </source>
</evidence>
<dbReference type="Pfam" id="PF01694">
    <property type="entry name" value="Rhomboid"/>
    <property type="match status" value="1"/>
</dbReference>
<dbReference type="AlphaFoldDB" id="A0AAE3EZK0"/>
<feature type="transmembrane region" description="Helical" evidence="5">
    <location>
        <begin position="12"/>
        <end position="31"/>
    </location>
</feature>
<feature type="domain" description="Peptidase S54 rhomboid" evidence="6">
    <location>
        <begin position="55"/>
        <end position="183"/>
    </location>
</feature>
<feature type="transmembrane region" description="Helical" evidence="5">
    <location>
        <begin position="92"/>
        <end position="108"/>
    </location>
</feature>
<organism evidence="7 8">
    <name type="scientific">Cerina litoralis</name>
    <dbReference type="NCBI Taxonomy" id="2874477"/>
    <lineage>
        <taxon>Bacteria</taxon>
        <taxon>Pseudomonadati</taxon>
        <taxon>Bacteroidota</taxon>
        <taxon>Flavobacteriia</taxon>
        <taxon>Flavobacteriales</taxon>
        <taxon>Flavobacteriaceae</taxon>
        <taxon>Cerina</taxon>
    </lineage>
</organism>
<sequence length="250" mass="28947">MTENTYFKFSNSILLVPLLAVLSIWTVYWLEIRFHINLNQYGIYPRTITGLRGVLFGPFIHGSVGHLYNNTIPLALLLAALVYFYPRVWLRVLCWGVLLSGIFTWIIGRPSYHIGASGVIYVLASFIFFKGVFTKYYRLVAVSMIVVFIYGGMLWFIFPIQEDISWEGHLSGFISGLLLAIFLKAQIPVPYKFKWETENYDEEEDEFLKHFDEDGNFIETNEKAQGEESSVKFTYHFKKDPGSDKLDSDR</sequence>
<evidence type="ECO:0000256" key="1">
    <source>
        <dbReference type="ARBA" id="ARBA00004141"/>
    </source>
</evidence>
<dbReference type="SUPFAM" id="SSF144091">
    <property type="entry name" value="Rhomboid-like"/>
    <property type="match status" value="1"/>
</dbReference>
<evidence type="ECO:0000313" key="7">
    <source>
        <dbReference type="EMBL" id="MCG2462641.1"/>
    </source>
</evidence>
<dbReference type="Gene3D" id="1.20.1540.10">
    <property type="entry name" value="Rhomboid-like"/>
    <property type="match status" value="1"/>
</dbReference>
<gene>
    <name evidence="7" type="ORF">K8352_17905</name>
</gene>
<evidence type="ECO:0000256" key="5">
    <source>
        <dbReference type="SAM" id="Phobius"/>
    </source>
</evidence>
<evidence type="ECO:0000313" key="8">
    <source>
        <dbReference type="Proteomes" id="UP001200642"/>
    </source>
</evidence>
<keyword evidence="4 5" id="KW-0472">Membrane</keyword>
<dbReference type="Proteomes" id="UP001200642">
    <property type="component" value="Unassembled WGS sequence"/>
</dbReference>
<keyword evidence="2 5" id="KW-0812">Transmembrane</keyword>
<dbReference type="GO" id="GO:0006508">
    <property type="term" value="P:proteolysis"/>
    <property type="evidence" value="ECO:0007669"/>
    <property type="project" value="UniProtKB-KW"/>
</dbReference>
<feature type="transmembrane region" description="Helical" evidence="5">
    <location>
        <begin position="67"/>
        <end position="85"/>
    </location>
</feature>
<comment type="caution">
    <text evidence="7">The sequence shown here is derived from an EMBL/GenBank/DDBJ whole genome shotgun (WGS) entry which is preliminary data.</text>
</comment>
<proteinExistence type="predicted"/>
<dbReference type="InterPro" id="IPR035952">
    <property type="entry name" value="Rhomboid-like_sf"/>
</dbReference>
<protein>
    <submittedName>
        <fullName evidence="7">Rhomboid family intramembrane serine protease</fullName>
    </submittedName>
</protein>
<keyword evidence="7" id="KW-0645">Protease</keyword>